<accession>A0A0L6U886</accession>
<dbReference type="AlphaFoldDB" id="A0A0L6U886"/>
<evidence type="ECO:0000313" key="2">
    <source>
        <dbReference type="Proteomes" id="UP000037035"/>
    </source>
</evidence>
<sequence length="163" mass="18920">MPQGCVFVVLAKKDVALLGITSWPSSIFLLMKKKIEIVMVKDIQTILKHLNMNPDFTPYICCPKCYTLYPIETCQTQSSCTVQRGVEEWISWFLLLPHVEQSIKDWTKRVQNAPLEPVFNYQQSNGWNKTNPDKVKPNTQGSFLKLMFSLYTSLLWFTRSHMP</sequence>
<reference evidence="1 2" key="1">
    <citation type="submission" date="2015-08" db="EMBL/GenBank/DDBJ databases">
        <title>Next Generation Sequencing and Analysis of the Genome of Puccinia sorghi L Schw, the Causal Agent of Maize Common Rust.</title>
        <authorList>
            <person name="Rochi L."/>
            <person name="Burguener G."/>
            <person name="Darino M."/>
            <person name="Turjanski A."/>
            <person name="Kreff E."/>
            <person name="Dieguez M.J."/>
            <person name="Sacco F."/>
        </authorList>
    </citation>
    <scope>NUCLEOTIDE SEQUENCE [LARGE SCALE GENOMIC DNA]</scope>
    <source>
        <strain evidence="1 2">RO10H11247</strain>
    </source>
</reference>
<dbReference type="OrthoDB" id="3248986at2759"/>
<organism evidence="1 2">
    <name type="scientific">Puccinia sorghi</name>
    <dbReference type="NCBI Taxonomy" id="27349"/>
    <lineage>
        <taxon>Eukaryota</taxon>
        <taxon>Fungi</taxon>
        <taxon>Dikarya</taxon>
        <taxon>Basidiomycota</taxon>
        <taxon>Pucciniomycotina</taxon>
        <taxon>Pucciniomycetes</taxon>
        <taxon>Pucciniales</taxon>
        <taxon>Pucciniaceae</taxon>
        <taxon>Puccinia</taxon>
    </lineage>
</organism>
<dbReference type="VEuPathDB" id="FungiDB:VP01_889g11"/>
<proteinExistence type="predicted"/>
<dbReference type="EMBL" id="LAVV01014492">
    <property type="protein sequence ID" value="KNZ44726.1"/>
    <property type="molecule type" value="Genomic_DNA"/>
</dbReference>
<comment type="caution">
    <text evidence="1">The sequence shown here is derived from an EMBL/GenBank/DDBJ whole genome shotgun (WGS) entry which is preliminary data.</text>
</comment>
<protein>
    <submittedName>
        <fullName evidence="1">Uncharacterized protein</fullName>
    </submittedName>
</protein>
<name>A0A0L6U886_9BASI</name>
<gene>
    <name evidence="1" type="ORF">VP01_889g11</name>
</gene>
<evidence type="ECO:0000313" key="1">
    <source>
        <dbReference type="EMBL" id="KNZ44726.1"/>
    </source>
</evidence>
<dbReference type="Proteomes" id="UP000037035">
    <property type="component" value="Unassembled WGS sequence"/>
</dbReference>
<keyword evidence="2" id="KW-1185">Reference proteome</keyword>